<dbReference type="RefSeq" id="WP_090219350.1">
    <property type="nucleotide sequence ID" value="NZ_FMWG01000007.1"/>
</dbReference>
<feature type="region of interest" description="Disordered" evidence="1">
    <location>
        <begin position="54"/>
        <end position="86"/>
    </location>
</feature>
<dbReference type="InterPro" id="IPR008984">
    <property type="entry name" value="SMAD_FHA_dom_sf"/>
</dbReference>
<accession>A0A1G5R1F7</accession>
<gene>
    <name evidence="2" type="ORF">SAMN04488118_10787</name>
</gene>
<feature type="compositionally biased region" description="Basic and acidic residues" evidence="1">
    <location>
        <begin position="114"/>
        <end position="130"/>
    </location>
</feature>
<dbReference type="Gene3D" id="2.60.200.20">
    <property type="match status" value="1"/>
</dbReference>
<dbReference type="CDD" id="cd00060">
    <property type="entry name" value="FHA"/>
    <property type="match status" value="1"/>
</dbReference>
<dbReference type="STRING" id="1156985.SAMN04488118_10787"/>
<name>A0A1G5R1F7_9RHOB</name>
<organism evidence="2 3">
    <name type="scientific">Epibacterium ulvae</name>
    <dbReference type="NCBI Taxonomy" id="1156985"/>
    <lineage>
        <taxon>Bacteria</taxon>
        <taxon>Pseudomonadati</taxon>
        <taxon>Pseudomonadota</taxon>
        <taxon>Alphaproteobacteria</taxon>
        <taxon>Rhodobacterales</taxon>
        <taxon>Roseobacteraceae</taxon>
        <taxon>Epibacterium</taxon>
    </lineage>
</organism>
<feature type="compositionally biased region" description="Polar residues" evidence="1">
    <location>
        <begin position="139"/>
        <end position="149"/>
    </location>
</feature>
<dbReference type="SUPFAM" id="SSF49879">
    <property type="entry name" value="SMAD/FHA domain"/>
    <property type="match status" value="1"/>
</dbReference>
<dbReference type="EMBL" id="FMWG01000007">
    <property type="protein sequence ID" value="SCZ67630.1"/>
    <property type="molecule type" value="Genomic_DNA"/>
</dbReference>
<sequence>MKFIKDIIAEKREEVGYPEGATLATPEQITRVLAERVESDQPLQLGDALRVETAAEPEQNMSEEVATSEAAFGSRRQPAVTETPDEHAQDVVAAFLARQAERATQRVPAQEVQEVQRDPSTDGVPKEPVRRVFTRRKSLSQNMEGQSDLVSEAESRSASGEGETEPPLRMDATFDPPVAPEQVDPPVSLDQAEREPAAPRSRRVKTRLLGFAAEADIAGPLDQELGEAAAHLVHFPVGWLAVVEGPGRGATFTLFSGVSSIGRGEGQAVRLDFGDNSISRDNHAAVAYDAEQRTFFVGHGGKANLVRRNGRPVLCTEALEAGDQLRIGETTLKFVPLCSEGFDWQDTADQPLGDERPFA</sequence>
<dbReference type="OrthoDB" id="370565at2"/>
<evidence type="ECO:0008006" key="4">
    <source>
        <dbReference type="Google" id="ProtNLM"/>
    </source>
</evidence>
<feature type="region of interest" description="Disordered" evidence="1">
    <location>
        <begin position="101"/>
        <end position="202"/>
    </location>
</feature>
<keyword evidence="3" id="KW-1185">Reference proteome</keyword>
<evidence type="ECO:0000313" key="3">
    <source>
        <dbReference type="Proteomes" id="UP000198767"/>
    </source>
</evidence>
<reference evidence="2 3" key="1">
    <citation type="submission" date="2016-10" db="EMBL/GenBank/DDBJ databases">
        <authorList>
            <person name="de Groot N.N."/>
        </authorList>
    </citation>
    <scope>NUCLEOTIDE SEQUENCE [LARGE SCALE GENOMIC DNA]</scope>
    <source>
        <strain evidence="2 3">U95</strain>
    </source>
</reference>
<dbReference type="AlphaFoldDB" id="A0A1G5R1F7"/>
<proteinExistence type="predicted"/>
<dbReference type="Proteomes" id="UP000198767">
    <property type="component" value="Unassembled WGS sequence"/>
</dbReference>
<evidence type="ECO:0000256" key="1">
    <source>
        <dbReference type="SAM" id="MobiDB-lite"/>
    </source>
</evidence>
<protein>
    <recommendedName>
        <fullName evidence="4">FHA domain-containing protein</fullName>
    </recommendedName>
</protein>
<evidence type="ECO:0000313" key="2">
    <source>
        <dbReference type="EMBL" id="SCZ67630.1"/>
    </source>
</evidence>